<feature type="binding site" description="axial binding residue" evidence="9">
    <location>
        <position position="88"/>
    </location>
    <ligand>
        <name>heme c</name>
        <dbReference type="ChEBI" id="CHEBI:61717"/>
        <label>1</label>
    </ligand>
    <ligandPart>
        <name>Fe</name>
        <dbReference type="ChEBI" id="CHEBI:18248"/>
    </ligandPart>
</feature>
<feature type="domain" description="Cytochrome c" evidence="11">
    <location>
        <begin position="62"/>
        <end position="163"/>
    </location>
</feature>
<dbReference type="InterPro" id="IPR026259">
    <property type="entry name" value="MauG/Cytc_peroxidase"/>
</dbReference>
<evidence type="ECO:0000256" key="2">
    <source>
        <dbReference type="ARBA" id="ARBA00022617"/>
    </source>
</evidence>
<feature type="binding site" description="axial binding residue" evidence="9">
    <location>
        <position position="308"/>
    </location>
    <ligand>
        <name>heme c</name>
        <dbReference type="ChEBI" id="CHEBI:61717"/>
        <label>2</label>
    </ligand>
    <ligandPart>
        <name>Fe</name>
        <dbReference type="ChEBI" id="CHEBI:18248"/>
    </ligandPart>
</feature>
<dbReference type="OrthoDB" id="9805202at2"/>
<organism evidence="12 13">
    <name type="scientific">Thauera phenolivorans</name>
    <dbReference type="NCBI Taxonomy" id="1792543"/>
    <lineage>
        <taxon>Bacteria</taxon>
        <taxon>Pseudomonadati</taxon>
        <taxon>Pseudomonadota</taxon>
        <taxon>Betaproteobacteria</taxon>
        <taxon>Rhodocyclales</taxon>
        <taxon>Zoogloeaceae</taxon>
        <taxon>Thauera</taxon>
    </lineage>
</organism>
<dbReference type="GO" id="GO:0046872">
    <property type="term" value="F:metal ion binding"/>
    <property type="evidence" value="ECO:0007669"/>
    <property type="project" value="UniProtKB-KW"/>
</dbReference>
<dbReference type="GO" id="GO:0020037">
    <property type="term" value="F:heme binding"/>
    <property type="evidence" value="ECO:0007669"/>
    <property type="project" value="InterPro"/>
</dbReference>
<evidence type="ECO:0000256" key="4">
    <source>
        <dbReference type="ARBA" id="ARBA00022729"/>
    </source>
</evidence>
<dbReference type="InterPro" id="IPR036909">
    <property type="entry name" value="Cyt_c-like_dom_sf"/>
</dbReference>
<dbReference type="GO" id="GO:0009055">
    <property type="term" value="F:electron transfer activity"/>
    <property type="evidence" value="ECO:0007669"/>
    <property type="project" value="InterPro"/>
</dbReference>
<reference evidence="12 13" key="1">
    <citation type="journal article" date="2020" name="Biotechnol. Biofuels">
        <title>New insights from the biogas microbiome by comprehensive genome-resolved metagenomics of nearly 1600 species originating from multiple anaerobic digesters.</title>
        <authorList>
            <person name="Campanaro S."/>
            <person name="Treu L."/>
            <person name="Rodriguez-R L.M."/>
            <person name="Kovalovszki A."/>
            <person name="Ziels R.M."/>
            <person name="Maus I."/>
            <person name="Zhu X."/>
            <person name="Kougias P.G."/>
            <person name="Basile A."/>
            <person name="Luo G."/>
            <person name="Schluter A."/>
            <person name="Konstantinidis K.T."/>
            <person name="Angelidaki I."/>
        </authorList>
    </citation>
    <scope>NUCLEOTIDE SEQUENCE [LARGE SCALE GENOMIC DNA]</scope>
    <source>
        <strain evidence="12">AS06rmzACSIP_256</strain>
    </source>
</reference>
<dbReference type="SUPFAM" id="SSF46626">
    <property type="entry name" value="Cytochrome c"/>
    <property type="match status" value="2"/>
</dbReference>
<feature type="binding site" description="covalent" evidence="8">
    <location>
        <position position="84"/>
    </location>
    <ligand>
        <name>heme c</name>
        <dbReference type="ChEBI" id="CHEBI:61717"/>
        <label>1</label>
    </ligand>
</feature>
<keyword evidence="2 8" id="KW-0349">Heme</keyword>
<evidence type="ECO:0000256" key="3">
    <source>
        <dbReference type="ARBA" id="ARBA00022723"/>
    </source>
</evidence>
<dbReference type="PIRSF" id="PIRSF000294">
    <property type="entry name" value="Cytochrome-c_peroxidase"/>
    <property type="match status" value="1"/>
</dbReference>
<feature type="signal peptide" evidence="10">
    <location>
        <begin position="1"/>
        <end position="24"/>
    </location>
</feature>
<keyword evidence="3 9" id="KW-0479">Metal-binding</keyword>
<sequence>MKHGAPHLLIFAFISALAGGLVFAARDTQAGIDDRDLHPMLQAWQRGGPVSPVPHPPPSLGEKAALGEALFHSRLLSHDGSIACASCHSPEAGGGDGRPHSVGVGGAVGEINAPSVLNAALGLAQFWDGRAATLEEQVAGPIHEPHEMGSSWEEVLARLAADPPLRARFDRIYPHEGISPATVADAISHYERSLVPVDADFDRYLRGDERAISATAREGFARFKAFGCASCHQGVGVGGNMYQRFGVMGDYFADRGGVTEADLGRYRVTGRDEDRHVFKVPSLRNVALTAPYFHDGSAATLDEAIRVMARYQLGREIGEDDRRLIAAFLESLTGRVAPRATR</sequence>
<evidence type="ECO:0000256" key="9">
    <source>
        <dbReference type="PIRSR" id="PIRSR000294-2"/>
    </source>
</evidence>
<dbReference type="Pfam" id="PF03150">
    <property type="entry name" value="CCP_MauG"/>
    <property type="match status" value="1"/>
</dbReference>
<dbReference type="GO" id="GO:0004130">
    <property type="term" value="F:cytochrome-c peroxidase activity"/>
    <property type="evidence" value="ECO:0007669"/>
    <property type="project" value="TreeGrafter"/>
</dbReference>
<feature type="binding site" description="covalent" evidence="8">
    <location>
        <position position="87"/>
    </location>
    <ligand>
        <name>heme c</name>
        <dbReference type="ChEBI" id="CHEBI:61717"/>
        <label>1</label>
    </ligand>
</feature>
<name>A0A7X7R8C2_9RHOO</name>
<evidence type="ECO:0000256" key="1">
    <source>
        <dbReference type="ARBA" id="ARBA00004418"/>
    </source>
</evidence>
<feature type="binding site" description="covalent" evidence="8">
    <location>
        <position position="228"/>
    </location>
    <ligand>
        <name>heme c</name>
        <dbReference type="ChEBI" id="CHEBI:61717"/>
        <label>2</label>
    </ligand>
</feature>
<evidence type="ECO:0000256" key="10">
    <source>
        <dbReference type="SAM" id="SignalP"/>
    </source>
</evidence>
<dbReference type="AlphaFoldDB" id="A0A7X7R8C2"/>
<dbReference type="PANTHER" id="PTHR30600:SF7">
    <property type="entry name" value="CYTOCHROME C PEROXIDASE-RELATED"/>
    <property type="match status" value="1"/>
</dbReference>
<dbReference type="InterPro" id="IPR051395">
    <property type="entry name" value="Cytochrome_c_Peroxidase/MauG"/>
</dbReference>
<comment type="cofactor">
    <cofactor evidence="8">
        <name>heme</name>
        <dbReference type="ChEBI" id="CHEBI:30413"/>
    </cofactor>
    <text evidence="8">Binds 2 heme groups.</text>
</comment>
<proteinExistence type="predicted"/>
<evidence type="ECO:0000313" key="12">
    <source>
        <dbReference type="EMBL" id="NLF54223.1"/>
    </source>
</evidence>
<evidence type="ECO:0000256" key="8">
    <source>
        <dbReference type="PIRSR" id="PIRSR000294-1"/>
    </source>
</evidence>
<comment type="subcellular location">
    <subcellularLocation>
        <location evidence="1">Periplasm</location>
    </subcellularLocation>
</comment>
<feature type="binding site" description="axial binding residue" evidence="9">
    <location>
        <position position="232"/>
    </location>
    <ligand>
        <name>heme c</name>
        <dbReference type="ChEBI" id="CHEBI:61717"/>
        <label>2</label>
    </ligand>
    <ligandPart>
        <name>Fe</name>
        <dbReference type="ChEBI" id="CHEBI:18248"/>
    </ligandPart>
</feature>
<dbReference type="Gene3D" id="1.10.760.10">
    <property type="entry name" value="Cytochrome c-like domain"/>
    <property type="match status" value="2"/>
</dbReference>
<feature type="domain" description="Cytochrome c" evidence="11">
    <location>
        <begin position="214"/>
        <end position="333"/>
    </location>
</feature>
<keyword evidence="6" id="KW-0560">Oxidoreductase</keyword>
<comment type="caution">
    <text evidence="12">The sequence shown here is derived from an EMBL/GenBank/DDBJ whole genome shotgun (WGS) entry which is preliminary data.</text>
</comment>
<evidence type="ECO:0000313" key="13">
    <source>
        <dbReference type="Proteomes" id="UP000536534"/>
    </source>
</evidence>
<dbReference type="EMBL" id="JAAYYV010000199">
    <property type="protein sequence ID" value="NLF54223.1"/>
    <property type="molecule type" value="Genomic_DNA"/>
</dbReference>
<keyword evidence="4 10" id="KW-0732">Signal</keyword>
<dbReference type="Proteomes" id="UP000536534">
    <property type="component" value="Unassembled WGS sequence"/>
</dbReference>
<evidence type="ECO:0000259" key="11">
    <source>
        <dbReference type="PROSITE" id="PS51007"/>
    </source>
</evidence>
<keyword evidence="7 9" id="KW-0408">Iron</keyword>
<evidence type="ECO:0000256" key="6">
    <source>
        <dbReference type="ARBA" id="ARBA00023002"/>
    </source>
</evidence>
<dbReference type="PANTHER" id="PTHR30600">
    <property type="entry name" value="CYTOCHROME C PEROXIDASE-RELATED"/>
    <property type="match status" value="1"/>
</dbReference>
<feature type="binding site" description="covalent" evidence="8">
    <location>
        <position position="231"/>
    </location>
    <ligand>
        <name>heme c</name>
        <dbReference type="ChEBI" id="CHEBI:61717"/>
        <label>2</label>
    </ligand>
</feature>
<keyword evidence="5" id="KW-0574">Periplasm</keyword>
<accession>A0A7X7R8C2</accession>
<evidence type="ECO:0000256" key="7">
    <source>
        <dbReference type="ARBA" id="ARBA00023004"/>
    </source>
</evidence>
<dbReference type="PROSITE" id="PS51007">
    <property type="entry name" value="CYTC"/>
    <property type="match status" value="2"/>
</dbReference>
<gene>
    <name evidence="12" type="ORF">GX576_07480</name>
</gene>
<evidence type="ECO:0000256" key="5">
    <source>
        <dbReference type="ARBA" id="ARBA00022764"/>
    </source>
</evidence>
<dbReference type="InterPro" id="IPR009056">
    <property type="entry name" value="Cyt_c-like_dom"/>
</dbReference>
<dbReference type="GO" id="GO:0042597">
    <property type="term" value="C:periplasmic space"/>
    <property type="evidence" value="ECO:0007669"/>
    <property type="project" value="UniProtKB-SubCell"/>
</dbReference>
<dbReference type="InterPro" id="IPR004852">
    <property type="entry name" value="Di-haem_cyt_c_peroxidsae"/>
</dbReference>
<comment type="PTM">
    <text evidence="8">Binds 2 heme groups per subunit.</text>
</comment>
<protein>
    <submittedName>
        <fullName evidence="12">C-type cytochrome</fullName>
    </submittedName>
</protein>
<feature type="chain" id="PRO_5031033942" evidence="10">
    <location>
        <begin position="25"/>
        <end position="342"/>
    </location>
</feature>